<dbReference type="RefSeq" id="WP_039256281.1">
    <property type="nucleotide sequence ID" value="NZ_JENJ01000088.1"/>
</dbReference>
<accession>A0A0A0HXQ1</accession>
<name>A0A0A0HXQ1_CLONO</name>
<evidence type="ECO:0000313" key="1">
    <source>
        <dbReference type="EMBL" id="KGM93989.1"/>
    </source>
</evidence>
<dbReference type="EMBL" id="JENJ01000088">
    <property type="protein sequence ID" value="KGM93989.1"/>
    <property type="molecule type" value="Genomic_DNA"/>
</dbReference>
<dbReference type="OrthoDB" id="2974644at2"/>
<evidence type="ECO:0000313" key="2">
    <source>
        <dbReference type="Proteomes" id="UP000030012"/>
    </source>
</evidence>
<dbReference type="AlphaFoldDB" id="A0A0A0HXQ1"/>
<evidence type="ECO:0008006" key="3">
    <source>
        <dbReference type="Google" id="ProtNLM"/>
    </source>
</evidence>
<dbReference type="Proteomes" id="UP000030012">
    <property type="component" value="Unassembled WGS sequence"/>
</dbReference>
<sequence>MKNLLVGNGINIQFGGYENTNEAIIVRGIKALEKDNFPKHIILENTEDLVKLIGYLFMEFKYMMNDNYNEFTLSNEEQLCLDDMRKRYKNRKNLILSDVGFEDYYLIYDLFCHKNNIVNPEKFYIREAIKSFFIHSIFNDGNVNEIYKRYPERLKEFFEPFNNIFTTNYDENLGRFTGKTIYYLHGAFHVMDYKYNKNSFRNMLSNKAADNFNIDSNYYYLYSNVLTTYSGYSKNFSINQNQQANEVIEKMAEGYKNNIAIKKDVDSWKFTDNEILKNMYDSIILKVNNEDLRFEEQYPVNEFKSISGELKIVGLSPNNDTHIFEIINNNSNLKQVTYYYYDKTECEVVKNLLNNFTVEFLPVKNLWKEYR</sequence>
<gene>
    <name evidence="1" type="ORF">Z968_12300</name>
</gene>
<comment type="caution">
    <text evidence="1">The sequence shown here is derived from an EMBL/GenBank/DDBJ whole genome shotgun (WGS) entry which is preliminary data.</text>
</comment>
<protein>
    <recommendedName>
        <fullName evidence="3">SIR2-like domain-containing protein</fullName>
    </recommendedName>
</protein>
<organism evidence="1 2">
    <name type="scientific">Clostridium novyi A str. 4552</name>
    <dbReference type="NCBI Taxonomy" id="1444289"/>
    <lineage>
        <taxon>Bacteria</taxon>
        <taxon>Bacillati</taxon>
        <taxon>Bacillota</taxon>
        <taxon>Clostridia</taxon>
        <taxon>Eubacteriales</taxon>
        <taxon>Clostridiaceae</taxon>
        <taxon>Clostridium</taxon>
    </lineage>
</organism>
<proteinExistence type="predicted"/>
<reference evidence="1 2" key="1">
    <citation type="submission" date="2014-01" db="EMBL/GenBank/DDBJ databases">
        <title>Plasmidome dynamics in the species complex Clostridium novyi sensu lato converts strains of independent lineages into distinctly different pathogens.</title>
        <authorList>
            <person name="Skarin H."/>
            <person name="Segerman B."/>
        </authorList>
    </citation>
    <scope>NUCLEOTIDE SEQUENCE [LARGE SCALE GENOMIC DNA]</scope>
    <source>
        <strain evidence="1 2">4552</strain>
    </source>
</reference>